<evidence type="ECO:0000313" key="3">
    <source>
        <dbReference type="Proteomes" id="UP001164472"/>
    </source>
</evidence>
<dbReference type="EMBL" id="CP101527">
    <property type="protein sequence ID" value="UZW74973.1"/>
    <property type="molecule type" value="Genomic_DNA"/>
</dbReference>
<organism evidence="2 3">
    <name type="scientific">Alkalimarinus sediminis</name>
    <dbReference type="NCBI Taxonomy" id="1632866"/>
    <lineage>
        <taxon>Bacteria</taxon>
        <taxon>Pseudomonadati</taxon>
        <taxon>Pseudomonadota</taxon>
        <taxon>Gammaproteobacteria</taxon>
        <taxon>Alteromonadales</taxon>
        <taxon>Alteromonadaceae</taxon>
        <taxon>Alkalimarinus</taxon>
    </lineage>
</organism>
<proteinExistence type="predicted"/>
<feature type="chain" id="PRO_5038430246" evidence="1">
    <location>
        <begin position="25"/>
        <end position="216"/>
    </location>
</feature>
<dbReference type="InterPro" id="IPR013424">
    <property type="entry name" value="Ice-binding_C"/>
</dbReference>
<keyword evidence="3" id="KW-1185">Reference proteome</keyword>
<evidence type="ECO:0000313" key="2">
    <source>
        <dbReference type="EMBL" id="UZW74973.1"/>
    </source>
</evidence>
<keyword evidence="1" id="KW-0732">Signal</keyword>
<sequence length="216" mass="21942">MFSKVVSKISILFCASIFAAASQAAVIDIDLSGAATGTSIVAPGASFATSFAGQSVSGNVLSGNPTGPLSLAPSGSLTVNYWNPSCVGCNSGNSILPQPGNLAPLSVLLDSAADSFELVMGSSVNGSSVQVDFFDSMGAIVNSITQVYSYGYNKYSFGGFGLFSGISFHSNNDPSGVRYMDMSYNAVASSVPESGSLALLSLGLVGLAIARRRAKS</sequence>
<dbReference type="AlphaFoldDB" id="A0A9E8HLM9"/>
<dbReference type="NCBIfam" id="TIGR02595">
    <property type="entry name" value="PEP_CTERM"/>
    <property type="match status" value="1"/>
</dbReference>
<accession>A0A9E8HLM9</accession>
<dbReference type="RefSeq" id="WP_251812365.1">
    <property type="nucleotide sequence ID" value="NZ_CP101527.1"/>
</dbReference>
<dbReference type="Proteomes" id="UP001164472">
    <property type="component" value="Chromosome"/>
</dbReference>
<protein>
    <submittedName>
        <fullName evidence="2">PEP-CTERM sorting domain-containing protein</fullName>
    </submittedName>
</protein>
<name>A0A9E8HLM9_9ALTE</name>
<gene>
    <name evidence="2" type="ORF">NNL22_18430</name>
</gene>
<dbReference type="KEGG" id="asem:NNL22_18430"/>
<reference evidence="2" key="1">
    <citation type="submission" date="2022-07" db="EMBL/GenBank/DDBJ databases">
        <title>Alkalimarinus sp. nov., isolated from gut of a Alitta virens.</title>
        <authorList>
            <person name="Yang A.I."/>
            <person name="Shin N.-R."/>
        </authorList>
    </citation>
    <scope>NUCLEOTIDE SEQUENCE</scope>
    <source>
        <strain evidence="2">FA028</strain>
    </source>
</reference>
<feature type="signal peptide" evidence="1">
    <location>
        <begin position="1"/>
        <end position="24"/>
    </location>
</feature>
<evidence type="ECO:0000256" key="1">
    <source>
        <dbReference type="SAM" id="SignalP"/>
    </source>
</evidence>